<dbReference type="Pfam" id="PF22698">
    <property type="entry name" value="Semialdhyde_dhC_1"/>
    <property type="match status" value="1"/>
</dbReference>
<evidence type="ECO:0000256" key="1">
    <source>
        <dbReference type="ARBA" id="ARBA00022571"/>
    </source>
</evidence>
<accession>A0ABN6WWQ1</accession>
<dbReference type="Proteomes" id="UP001321445">
    <property type="component" value="Chromosome"/>
</dbReference>
<reference evidence="8 9" key="1">
    <citation type="submission" date="2023-03" db="EMBL/GenBank/DDBJ databases">
        <title>Description of Hydrogenimonas sp. ISO32.</title>
        <authorList>
            <person name="Mino S."/>
            <person name="Fukazawa S."/>
            <person name="Sawabe T."/>
        </authorList>
    </citation>
    <scope>NUCLEOTIDE SEQUENCE [LARGE SCALE GENOMIC DNA]</scope>
    <source>
        <strain evidence="8 9">ISO32</strain>
    </source>
</reference>
<dbReference type="InterPro" id="IPR058924">
    <property type="entry name" value="AGPR_dimerisation_dom"/>
</dbReference>
<dbReference type="InterPro" id="IPR023013">
    <property type="entry name" value="AGPR_AS"/>
</dbReference>
<keyword evidence="9" id="KW-1185">Reference proteome</keyword>
<evidence type="ECO:0000256" key="5">
    <source>
        <dbReference type="HAMAP-Rule" id="MF_00150"/>
    </source>
</evidence>
<dbReference type="RefSeq" id="WP_286336542.1">
    <property type="nucleotide sequence ID" value="NZ_AP027370.1"/>
</dbReference>
<dbReference type="EMBL" id="AP027370">
    <property type="protein sequence ID" value="BDY13594.1"/>
    <property type="molecule type" value="Genomic_DNA"/>
</dbReference>
<evidence type="ECO:0000259" key="7">
    <source>
        <dbReference type="SMART" id="SM00859"/>
    </source>
</evidence>
<feature type="active site" evidence="5 6">
    <location>
        <position position="147"/>
    </location>
</feature>
<organism evidence="8 9">
    <name type="scientific">Hydrogenimonas cancrithermarum</name>
    <dbReference type="NCBI Taxonomy" id="2993563"/>
    <lineage>
        <taxon>Bacteria</taxon>
        <taxon>Pseudomonadati</taxon>
        <taxon>Campylobacterota</taxon>
        <taxon>Epsilonproteobacteria</taxon>
        <taxon>Campylobacterales</taxon>
        <taxon>Hydrogenimonadaceae</taxon>
        <taxon>Hydrogenimonas</taxon>
    </lineage>
</organism>
<sequence length="335" mass="36801">MIPVAIIGASGYTGLELIKILAAHPEFELVYAATSEGETRVEQLHPSLEKVVAMPVEKADAAAVAEVAQIAFLALPHKTAMGFAAQLLERGVKVVDLSADYRLKLEAYEAHYCPHIDREHLPEAVYGLPEFYREAIKTSRLVANPGCYPTASLLGLLPFIPYIKADTPIFIDAKSGVSGAGKKLSATTHYVTINENVFAYNPIKHRHAPEIAEKIDDKFDTQVQVNFVPHLLPVTRGMLCSVYMQLETELDPVEILEDLYRDEPFVRVRHRPVDIKSVAGTNFCDIYATMNGTSLFVTSSIDNLLRGASSQAVVNANIISGFDETLGIPKYAYVP</sequence>
<evidence type="ECO:0000256" key="2">
    <source>
        <dbReference type="ARBA" id="ARBA00022605"/>
    </source>
</evidence>
<dbReference type="InterPro" id="IPR000706">
    <property type="entry name" value="AGPR_type-1"/>
</dbReference>
<dbReference type="HAMAP" id="MF_00150">
    <property type="entry name" value="ArgC_type1"/>
    <property type="match status" value="1"/>
</dbReference>
<dbReference type="SUPFAM" id="SSF51735">
    <property type="entry name" value="NAD(P)-binding Rossmann-fold domains"/>
    <property type="match status" value="1"/>
</dbReference>
<keyword evidence="2 5" id="KW-0028">Amino-acid biosynthesis</keyword>
<dbReference type="Pfam" id="PF01118">
    <property type="entry name" value="Semialdhyde_dh"/>
    <property type="match status" value="1"/>
</dbReference>
<evidence type="ECO:0000313" key="9">
    <source>
        <dbReference type="Proteomes" id="UP001321445"/>
    </source>
</evidence>
<evidence type="ECO:0000256" key="6">
    <source>
        <dbReference type="PROSITE-ProRule" id="PRU10010"/>
    </source>
</evidence>
<dbReference type="Gene3D" id="3.40.50.720">
    <property type="entry name" value="NAD(P)-binding Rossmann-like Domain"/>
    <property type="match status" value="1"/>
</dbReference>
<gene>
    <name evidence="8" type="primary">argC1</name>
    <name evidence="5" type="synonym">argC</name>
    <name evidence="8" type="ORF">HCR_19060</name>
</gene>
<comment type="similarity">
    <text evidence="5">Belongs to the NAGSA dehydrogenase family. Type 1 subfamily.</text>
</comment>
<dbReference type="SUPFAM" id="SSF55347">
    <property type="entry name" value="Glyceraldehyde-3-phosphate dehydrogenase-like, C-terminal domain"/>
    <property type="match status" value="1"/>
</dbReference>
<name>A0ABN6WWQ1_9BACT</name>
<protein>
    <recommendedName>
        <fullName evidence="5">N-acetyl-gamma-glutamyl-phosphate reductase</fullName>
        <shortName evidence="5">AGPR</shortName>
        <ecNumber evidence="5">1.2.1.38</ecNumber>
    </recommendedName>
    <alternativeName>
        <fullName evidence="5">N-acetyl-glutamate semialdehyde dehydrogenase</fullName>
        <shortName evidence="5">NAGSA dehydrogenase</shortName>
    </alternativeName>
</protein>
<dbReference type="CDD" id="cd17895">
    <property type="entry name" value="AGPR_1_N"/>
    <property type="match status" value="1"/>
</dbReference>
<keyword evidence="1 5" id="KW-0055">Arginine biosynthesis</keyword>
<dbReference type="InterPro" id="IPR050085">
    <property type="entry name" value="AGPR"/>
</dbReference>
<keyword evidence="3 5" id="KW-0521">NADP</keyword>
<comment type="subcellular location">
    <subcellularLocation>
        <location evidence="5">Cytoplasm</location>
    </subcellularLocation>
</comment>
<dbReference type="Gene3D" id="3.30.360.10">
    <property type="entry name" value="Dihydrodipicolinate Reductase, domain 2"/>
    <property type="match status" value="1"/>
</dbReference>
<evidence type="ECO:0000313" key="8">
    <source>
        <dbReference type="EMBL" id="BDY13594.1"/>
    </source>
</evidence>
<evidence type="ECO:0000256" key="3">
    <source>
        <dbReference type="ARBA" id="ARBA00022857"/>
    </source>
</evidence>
<feature type="domain" description="Semialdehyde dehydrogenase NAD-binding" evidence="7">
    <location>
        <begin position="3"/>
        <end position="139"/>
    </location>
</feature>
<comment type="pathway">
    <text evidence="5">Amino-acid biosynthesis; L-arginine biosynthesis; N(2)-acetyl-L-ornithine from L-glutamate: step 3/4.</text>
</comment>
<dbReference type="PANTHER" id="PTHR32338">
    <property type="entry name" value="N-ACETYL-GAMMA-GLUTAMYL-PHOSPHATE REDUCTASE, CHLOROPLASTIC-RELATED-RELATED"/>
    <property type="match status" value="1"/>
</dbReference>
<keyword evidence="4 5" id="KW-0560">Oxidoreductase</keyword>
<dbReference type="EC" id="1.2.1.38" evidence="5"/>
<dbReference type="PROSITE" id="PS01224">
    <property type="entry name" value="ARGC"/>
    <property type="match status" value="1"/>
</dbReference>
<comment type="function">
    <text evidence="5">Catalyzes the NADPH-dependent reduction of N-acetyl-5-glutamyl phosphate to yield N-acetyl-L-glutamate 5-semialdehyde.</text>
</comment>
<dbReference type="CDD" id="cd23934">
    <property type="entry name" value="AGPR_1_C"/>
    <property type="match status" value="1"/>
</dbReference>
<dbReference type="InterPro" id="IPR000534">
    <property type="entry name" value="Semialdehyde_DH_NAD-bd"/>
</dbReference>
<comment type="catalytic activity">
    <reaction evidence="5">
        <text>N-acetyl-L-glutamate 5-semialdehyde + phosphate + NADP(+) = N-acetyl-L-glutamyl 5-phosphate + NADPH + H(+)</text>
        <dbReference type="Rhea" id="RHEA:21588"/>
        <dbReference type="ChEBI" id="CHEBI:15378"/>
        <dbReference type="ChEBI" id="CHEBI:29123"/>
        <dbReference type="ChEBI" id="CHEBI:43474"/>
        <dbReference type="ChEBI" id="CHEBI:57783"/>
        <dbReference type="ChEBI" id="CHEBI:57936"/>
        <dbReference type="ChEBI" id="CHEBI:58349"/>
        <dbReference type="EC" id="1.2.1.38"/>
    </reaction>
</comment>
<dbReference type="SMART" id="SM00859">
    <property type="entry name" value="Semialdhyde_dh"/>
    <property type="match status" value="1"/>
</dbReference>
<proteinExistence type="inferred from homology"/>
<evidence type="ECO:0000256" key="4">
    <source>
        <dbReference type="ARBA" id="ARBA00023002"/>
    </source>
</evidence>
<keyword evidence="5" id="KW-0963">Cytoplasm</keyword>
<dbReference type="PANTHER" id="PTHR32338:SF10">
    <property type="entry name" value="N-ACETYL-GAMMA-GLUTAMYL-PHOSPHATE REDUCTASE, CHLOROPLASTIC-RELATED"/>
    <property type="match status" value="1"/>
</dbReference>
<dbReference type="NCBIfam" id="TIGR01850">
    <property type="entry name" value="argC"/>
    <property type="match status" value="1"/>
</dbReference>
<dbReference type="InterPro" id="IPR036291">
    <property type="entry name" value="NAD(P)-bd_dom_sf"/>
</dbReference>